<evidence type="ECO:0000256" key="11">
    <source>
        <dbReference type="ARBA" id="ARBA00024653"/>
    </source>
</evidence>
<name>A0A087UF43_STEMI</name>
<feature type="region of interest" description="Disordered" evidence="13">
    <location>
        <begin position="119"/>
        <end position="171"/>
    </location>
</feature>
<dbReference type="Proteomes" id="UP000054359">
    <property type="component" value="Unassembled WGS sequence"/>
</dbReference>
<comment type="subcellular location">
    <subcellularLocation>
        <location evidence="1">Nucleus</location>
    </subcellularLocation>
</comment>
<dbReference type="AlphaFoldDB" id="A0A087UF43"/>
<proteinExistence type="inferred from homology"/>
<evidence type="ECO:0000256" key="9">
    <source>
        <dbReference type="ARBA" id="ARBA00023163"/>
    </source>
</evidence>
<keyword evidence="5" id="KW-0597">Phosphoprotein</keyword>
<evidence type="ECO:0000256" key="1">
    <source>
        <dbReference type="ARBA" id="ARBA00004123"/>
    </source>
</evidence>
<evidence type="ECO:0000313" key="15">
    <source>
        <dbReference type="EMBL" id="KFM75982.1"/>
    </source>
</evidence>
<comment type="similarity">
    <text evidence="2">Belongs to the AF4 family.</text>
</comment>
<feature type="domain" description="AF4/FMR2 C-terminal homology" evidence="14">
    <location>
        <begin position="3"/>
        <end position="157"/>
    </location>
</feature>
<dbReference type="Pfam" id="PF18876">
    <property type="entry name" value="AFF4_CHD"/>
    <property type="match status" value="1"/>
</dbReference>
<keyword evidence="7" id="KW-0805">Transcription regulation</keyword>
<evidence type="ECO:0000256" key="2">
    <source>
        <dbReference type="ARBA" id="ARBA00007354"/>
    </source>
</evidence>
<organism evidence="15 16">
    <name type="scientific">Stegodyphus mimosarum</name>
    <name type="common">African social velvet spider</name>
    <dbReference type="NCBI Taxonomy" id="407821"/>
    <lineage>
        <taxon>Eukaryota</taxon>
        <taxon>Metazoa</taxon>
        <taxon>Ecdysozoa</taxon>
        <taxon>Arthropoda</taxon>
        <taxon>Chelicerata</taxon>
        <taxon>Arachnida</taxon>
        <taxon>Araneae</taxon>
        <taxon>Araneomorphae</taxon>
        <taxon>Entelegynae</taxon>
        <taxon>Eresoidea</taxon>
        <taxon>Eresidae</taxon>
        <taxon>Stegodyphus</taxon>
    </lineage>
</organism>
<dbReference type="GO" id="GO:0003677">
    <property type="term" value="F:DNA binding"/>
    <property type="evidence" value="ECO:0007669"/>
    <property type="project" value="UniProtKB-KW"/>
</dbReference>
<dbReference type="STRING" id="407821.A0A087UF43"/>
<reference evidence="15 16" key="1">
    <citation type="submission" date="2013-11" db="EMBL/GenBank/DDBJ databases">
        <title>Genome sequencing of Stegodyphus mimosarum.</title>
        <authorList>
            <person name="Bechsgaard J."/>
        </authorList>
    </citation>
    <scope>NUCLEOTIDE SEQUENCE [LARGE SCALE GENOMIC DNA]</scope>
</reference>
<evidence type="ECO:0000259" key="14">
    <source>
        <dbReference type="Pfam" id="PF18876"/>
    </source>
</evidence>
<evidence type="ECO:0000256" key="13">
    <source>
        <dbReference type="SAM" id="MobiDB-lite"/>
    </source>
</evidence>
<dbReference type="PANTHER" id="PTHR10528">
    <property type="entry name" value="AF4/FMR2 FAMILY MEMBER"/>
    <property type="match status" value="1"/>
</dbReference>
<evidence type="ECO:0000256" key="10">
    <source>
        <dbReference type="ARBA" id="ARBA00023242"/>
    </source>
</evidence>
<evidence type="ECO:0000313" key="16">
    <source>
        <dbReference type="Proteomes" id="UP000054359"/>
    </source>
</evidence>
<keyword evidence="9" id="KW-0804">Transcription</keyword>
<dbReference type="InterPro" id="IPR007797">
    <property type="entry name" value="AF4/FMR2"/>
</dbReference>
<dbReference type="GO" id="GO:0007366">
    <property type="term" value="P:periodic partitioning by pair rule gene"/>
    <property type="evidence" value="ECO:0007669"/>
    <property type="project" value="UniProtKB-KW"/>
</dbReference>
<evidence type="ECO:0000256" key="6">
    <source>
        <dbReference type="ARBA" id="ARBA00022788"/>
    </source>
</evidence>
<protein>
    <recommendedName>
        <fullName evidence="3">AF4/FMR2 family member lilli</fullName>
    </recommendedName>
    <alternativeName>
        <fullName evidence="12">Protein lilliputian</fullName>
    </alternativeName>
</protein>
<dbReference type="InterPro" id="IPR043640">
    <property type="entry name" value="AF4/FMR2_CHD"/>
</dbReference>
<keyword evidence="6" id="KW-0562">Pair-rule protein</keyword>
<dbReference type="EMBL" id="KK119546">
    <property type="protein sequence ID" value="KFM75982.1"/>
    <property type="molecule type" value="Genomic_DNA"/>
</dbReference>
<keyword evidence="10" id="KW-0539">Nucleus</keyword>
<comment type="function">
    <text evidence="11">Has a role in transcriptional regulation. Acts in parallel with the Ras/MAPK and the PI3K/PKB pathways in the control of cell identity and cellular growth. Essential for regulation of the cytoskeleton and cell growth but not for cell proliferation or growth rate. Required specifically for the microtubule-based basal transport of lipid droplets. Plays a partially redundant function downstream of Raf in cell fate specification in the developing eye. Pair-rule protein that regulates embryonic cellularization, gastrulation and segmentation.</text>
</comment>
<feature type="compositionally biased region" description="Polar residues" evidence="13">
    <location>
        <begin position="122"/>
        <end position="138"/>
    </location>
</feature>
<evidence type="ECO:0000256" key="5">
    <source>
        <dbReference type="ARBA" id="ARBA00022553"/>
    </source>
</evidence>
<keyword evidence="4" id="KW-0217">Developmental protein</keyword>
<dbReference type="GO" id="GO:0032783">
    <property type="term" value="C:super elongation complex"/>
    <property type="evidence" value="ECO:0007669"/>
    <property type="project" value="TreeGrafter"/>
</dbReference>
<feature type="non-terminal residue" evidence="15">
    <location>
        <position position="188"/>
    </location>
</feature>
<accession>A0A087UF43</accession>
<keyword evidence="16" id="KW-1185">Reference proteome</keyword>
<evidence type="ECO:0000256" key="7">
    <source>
        <dbReference type="ARBA" id="ARBA00023015"/>
    </source>
</evidence>
<dbReference type="PANTHER" id="PTHR10528:SF17">
    <property type="entry name" value="AF4_FMR2 FAMILY MEMBER LILLI"/>
    <property type="match status" value="1"/>
</dbReference>
<dbReference type="OrthoDB" id="6426150at2759"/>
<gene>
    <name evidence="15" type="ORF">X975_12904</name>
</gene>
<evidence type="ECO:0000256" key="3">
    <source>
        <dbReference type="ARBA" id="ARBA00021888"/>
    </source>
</evidence>
<keyword evidence="8" id="KW-0238">DNA-binding</keyword>
<sequence length="188" mass="21104">MVQAMKYLEAVLYFILTGNAMEHSYIDTDRVHTMYKETLALIRFISSKFQKLHNASCRNIDNKLTVLSLRCQSLLYLKMYQLRRDEVRYLHRSISAFLKSENGSFPGQISPPHVQLFRQGMKHSQTSPSHQTSPCSLTPSPAGSVASVSSQSSGYSSSELGWSSSSVPGSSRTHLQFDVYSDVLTVSR</sequence>
<evidence type="ECO:0000256" key="12">
    <source>
        <dbReference type="ARBA" id="ARBA00032149"/>
    </source>
</evidence>
<evidence type="ECO:0000256" key="8">
    <source>
        <dbReference type="ARBA" id="ARBA00023125"/>
    </source>
</evidence>
<evidence type="ECO:0000256" key="4">
    <source>
        <dbReference type="ARBA" id="ARBA00022473"/>
    </source>
</evidence>
<dbReference type="GO" id="GO:0010468">
    <property type="term" value="P:regulation of gene expression"/>
    <property type="evidence" value="ECO:0007669"/>
    <property type="project" value="InterPro"/>
</dbReference>
<feature type="compositionally biased region" description="Low complexity" evidence="13">
    <location>
        <begin position="139"/>
        <end position="171"/>
    </location>
</feature>